<gene>
    <name evidence="1" type="ORF">SDC9_155022</name>
</gene>
<dbReference type="Pfam" id="PF10962">
    <property type="entry name" value="DUF2764"/>
    <property type="match status" value="1"/>
</dbReference>
<name>A0A645F1V7_9ZZZZ</name>
<evidence type="ECO:0008006" key="2">
    <source>
        <dbReference type="Google" id="ProtNLM"/>
    </source>
</evidence>
<dbReference type="AlphaFoldDB" id="A0A645F1V7"/>
<evidence type="ECO:0000313" key="1">
    <source>
        <dbReference type="EMBL" id="MPN07750.1"/>
    </source>
</evidence>
<reference evidence="1" key="1">
    <citation type="submission" date="2019-08" db="EMBL/GenBank/DDBJ databases">
        <authorList>
            <person name="Kucharzyk K."/>
            <person name="Murdoch R.W."/>
            <person name="Higgins S."/>
            <person name="Loffler F."/>
        </authorList>
    </citation>
    <scope>NUCLEOTIDE SEQUENCE</scope>
</reference>
<dbReference type="InterPro" id="IPR024492">
    <property type="entry name" value="DUF2764"/>
</dbReference>
<proteinExistence type="predicted"/>
<dbReference type="EMBL" id="VSSQ01053751">
    <property type="protein sequence ID" value="MPN07750.1"/>
    <property type="molecule type" value="Genomic_DNA"/>
</dbReference>
<comment type="caution">
    <text evidence="1">The sequence shown here is derived from an EMBL/GenBank/DDBJ whole genome shotgun (WGS) entry which is preliminary data.</text>
</comment>
<organism evidence="1">
    <name type="scientific">bioreactor metagenome</name>
    <dbReference type="NCBI Taxonomy" id="1076179"/>
    <lineage>
        <taxon>unclassified sequences</taxon>
        <taxon>metagenomes</taxon>
        <taxon>ecological metagenomes</taxon>
    </lineage>
</organism>
<accession>A0A645F1V7</accession>
<sequence>MSSLYMDYGVEVKNSLMSRWFELNLNIGNLLSAIYARKYGLDVARVVVGHNPIAQLIRENTNARDFGLSQELGIFEAVVRLSEETDIYERERKMDKFRWDWLEENGVFDYFNIEYIFAYLCKLQILERWVKLNAEEGGRVFRELIAGLKSDVKIPEE</sequence>
<protein>
    <recommendedName>
        <fullName evidence="2">DUF2764 family protein</fullName>
    </recommendedName>
</protein>